<sequence length="131" mass="15168">MDQIHDKEVELHDRDSVVLHKTARAKFECKKGWSAYLKCTMLSPHRISVYAKIQTTALSELGKNAFMEVKTGPLSENVDLRAVVYMKMDTKQPSFELWRQLQRNPDRGEEIVALLRIWDGNSRLMEGCNIM</sequence>
<comment type="caution">
    <text evidence="1">The sequence shown here is derived from an EMBL/GenBank/DDBJ whole genome shotgun (WGS) entry which is preliminary data.</text>
</comment>
<organism evidence="1 2">
    <name type="scientific">Elysia chlorotica</name>
    <name type="common">Eastern emerald elysia</name>
    <name type="synonym">Sea slug</name>
    <dbReference type="NCBI Taxonomy" id="188477"/>
    <lineage>
        <taxon>Eukaryota</taxon>
        <taxon>Metazoa</taxon>
        <taxon>Spiralia</taxon>
        <taxon>Lophotrochozoa</taxon>
        <taxon>Mollusca</taxon>
        <taxon>Gastropoda</taxon>
        <taxon>Heterobranchia</taxon>
        <taxon>Euthyneura</taxon>
        <taxon>Panpulmonata</taxon>
        <taxon>Sacoglossa</taxon>
        <taxon>Placobranchoidea</taxon>
        <taxon>Plakobranchidae</taxon>
        <taxon>Elysia</taxon>
    </lineage>
</organism>
<name>A0A3S0ZFL0_ELYCH</name>
<dbReference type="EMBL" id="RQTK01000901">
    <property type="protein sequence ID" value="RUS73778.1"/>
    <property type="molecule type" value="Genomic_DNA"/>
</dbReference>
<evidence type="ECO:0000313" key="2">
    <source>
        <dbReference type="Proteomes" id="UP000271974"/>
    </source>
</evidence>
<evidence type="ECO:0000313" key="1">
    <source>
        <dbReference type="EMBL" id="RUS73778.1"/>
    </source>
</evidence>
<protein>
    <submittedName>
        <fullName evidence="1">Uncharacterized protein</fullName>
    </submittedName>
</protein>
<dbReference type="Proteomes" id="UP000271974">
    <property type="component" value="Unassembled WGS sequence"/>
</dbReference>
<keyword evidence="2" id="KW-1185">Reference proteome</keyword>
<reference evidence="1 2" key="1">
    <citation type="submission" date="2019-01" db="EMBL/GenBank/DDBJ databases">
        <title>A draft genome assembly of the solar-powered sea slug Elysia chlorotica.</title>
        <authorList>
            <person name="Cai H."/>
            <person name="Li Q."/>
            <person name="Fang X."/>
            <person name="Li J."/>
            <person name="Curtis N.E."/>
            <person name="Altenburger A."/>
            <person name="Shibata T."/>
            <person name="Feng M."/>
            <person name="Maeda T."/>
            <person name="Schwartz J.A."/>
            <person name="Shigenobu S."/>
            <person name="Lundholm N."/>
            <person name="Nishiyama T."/>
            <person name="Yang H."/>
            <person name="Hasebe M."/>
            <person name="Li S."/>
            <person name="Pierce S.K."/>
            <person name="Wang J."/>
        </authorList>
    </citation>
    <scope>NUCLEOTIDE SEQUENCE [LARGE SCALE GENOMIC DNA]</scope>
    <source>
        <strain evidence="1">EC2010</strain>
        <tissue evidence="1">Whole organism of an adult</tissue>
    </source>
</reference>
<gene>
    <name evidence="1" type="ORF">EGW08_018458</name>
</gene>
<proteinExistence type="predicted"/>
<dbReference type="AlphaFoldDB" id="A0A3S0ZFL0"/>
<accession>A0A3S0ZFL0</accession>